<gene>
    <name evidence="2" type="ORF">ACFPTP_09475</name>
</gene>
<organism evidence="2 3">
    <name type="scientific">Sporosarcina koreensis</name>
    <dbReference type="NCBI Taxonomy" id="334735"/>
    <lineage>
        <taxon>Bacteria</taxon>
        <taxon>Bacillati</taxon>
        <taxon>Bacillota</taxon>
        <taxon>Bacilli</taxon>
        <taxon>Bacillales</taxon>
        <taxon>Caryophanaceae</taxon>
        <taxon>Sporosarcina</taxon>
    </lineage>
</organism>
<dbReference type="PANTHER" id="PTHR40070:SF1">
    <property type="entry name" value="UPF0478 PROTEIN YTXG"/>
    <property type="match status" value="1"/>
</dbReference>
<accession>A0ABW0TWQ9</accession>
<evidence type="ECO:0000313" key="3">
    <source>
        <dbReference type="Proteomes" id="UP001596071"/>
    </source>
</evidence>
<keyword evidence="3" id="KW-1185">Reference proteome</keyword>
<proteinExistence type="predicted"/>
<feature type="transmembrane region" description="Helical" evidence="1">
    <location>
        <begin position="6"/>
        <end position="23"/>
    </location>
</feature>
<dbReference type="PANTHER" id="PTHR40070">
    <property type="entry name" value="UPF0478 PROTEIN YTXG"/>
    <property type="match status" value="1"/>
</dbReference>
<dbReference type="RefSeq" id="WP_381443940.1">
    <property type="nucleotide sequence ID" value="NZ_JBHSNP010000011.1"/>
</dbReference>
<evidence type="ECO:0000256" key="1">
    <source>
        <dbReference type="SAM" id="Phobius"/>
    </source>
</evidence>
<dbReference type="Pfam" id="PF06103">
    <property type="entry name" value="DUF948"/>
    <property type="match status" value="1"/>
</dbReference>
<keyword evidence="1" id="KW-0472">Membrane</keyword>
<reference evidence="3" key="1">
    <citation type="journal article" date="2019" name="Int. J. Syst. Evol. Microbiol.">
        <title>The Global Catalogue of Microorganisms (GCM) 10K type strain sequencing project: providing services to taxonomists for standard genome sequencing and annotation.</title>
        <authorList>
            <consortium name="The Broad Institute Genomics Platform"/>
            <consortium name="The Broad Institute Genome Sequencing Center for Infectious Disease"/>
            <person name="Wu L."/>
            <person name="Ma J."/>
        </authorList>
    </citation>
    <scope>NUCLEOTIDE SEQUENCE [LARGE SCALE GENOMIC DNA]</scope>
    <source>
        <strain evidence="3">KACC 11299</strain>
    </source>
</reference>
<comment type="caution">
    <text evidence="2">The sequence shown here is derived from an EMBL/GenBank/DDBJ whole genome shotgun (WGS) entry which is preliminary data.</text>
</comment>
<dbReference type="EMBL" id="JBHSNP010000011">
    <property type="protein sequence ID" value="MFC5603455.1"/>
    <property type="molecule type" value="Genomic_DNA"/>
</dbReference>
<keyword evidence="1" id="KW-0812">Transmembrane</keyword>
<dbReference type="Proteomes" id="UP001596071">
    <property type="component" value="Unassembled WGS sequence"/>
</dbReference>
<sequence length="146" mass="16197">MDWLGIGVLIIGIAFAVLTVLLIRPLRKLTDALDGMKQATDRLPEMVDDLSTQTTELMQSSNETIANVNEQVREVSPFFHIIGDTGEATRKLTLSALGKANALKTNTDDASDFTKREKYEGIYGILSFIFFLSERKNNSKSVPSKK</sequence>
<evidence type="ECO:0000313" key="2">
    <source>
        <dbReference type="EMBL" id="MFC5603455.1"/>
    </source>
</evidence>
<name>A0ABW0TWQ9_9BACL</name>
<dbReference type="InterPro" id="IPR009293">
    <property type="entry name" value="UPF0478"/>
</dbReference>
<protein>
    <submittedName>
        <fullName evidence="2">DUF948 domain-containing protein</fullName>
    </submittedName>
</protein>
<keyword evidence="1" id="KW-1133">Transmembrane helix</keyword>